<dbReference type="AlphaFoldDB" id="A0A369KE83"/>
<name>A0A369KE83_HYPMA</name>
<sequence>MHSTQYLPRVPPELQDNVLDQLLHTDFPSLLVCCLVSQSWLVRARKRALAGRQALLMAPHLQSNVSNDGAARLRDAQRFLELLDSPHTTLPSFVQRVCINGPDPLPITREPAAPELPYDQLNSLIIDKLPLLRRVRTIKVSNVTWRHLLPEAKRVIASLPLTKLIFENTTFYQKYDFLRFSSLSFPALEELRVRRIRDEEIERDALPTVTFPSLRLLEVDFEFDNGCGLLSMAPPVYMQPQQVTALYLDNIRRHDVVPIGAFIRAAGPSLKHLALDIVESVLHSGMTRPIPQTLSLSPFTETRISRPSKSQQSHYLLAIAHTHLGCSP</sequence>
<comment type="caution">
    <text evidence="1">The sequence shown here is derived from an EMBL/GenBank/DDBJ whole genome shotgun (WGS) entry which is preliminary data.</text>
</comment>
<protein>
    <recommendedName>
        <fullName evidence="3">F-box domain-containing protein</fullName>
    </recommendedName>
</protein>
<organism evidence="1 2">
    <name type="scientific">Hypsizygus marmoreus</name>
    <name type="common">White beech mushroom</name>
    <name type="synonym">Agaricus marmoreus</name>
    <dbReference type="NCBI Taxonomy" id="39966"/>
    <lineage>
        <taxon>Eukaryota</taxon>
        <taxon>Fungi</taxon>
        <taxon>Dikarya</taxon>
        <taxon>Basidiomycota</taxon>
        <taxon>Agaricomycotina</taxon>
        <taxon>Agaricomycetes</taxon>
        <taxon>Agaricomycetidae</taxon>
        <taxon>Agaricales</taxon>
        <taxon>Tricholomatineae</taxon>
        <taxon>Lyophyllaceae</taxon>
        <taxon>Hypsizygus</taxon>
    </lineage>
</organism>
<proteinExistence type="predicted"/>
<keyword evidence="2" id="KW-1185">Reference proteome</keyword>
<reference evidence="1" key="1">
    <citation type="submission" date="2018-04" db="EMBL/GenBank/DDBJ databases">
        <title>Whole genome sequencing of Hypsizygus marmoreus.</title>
        <authorList>
            <person name="Choi I.-G."/>
            <person name="Min B."/>
            <person name="Kim J.-G."/>
            <person name="Kim S."/>
            <person name="Oh Y.-L."/>
            <person name="Kong W.-S."/>
            <person name="Park H."/>
            <person name="Jeong J."/>
            <person name="Song E.-S."/>
        </authorList>
    </citation>
    <scope>NUCLEOTIDE SEQUENCE [LARGE SCALE GENOMIC DNA]</scope>
    <source>
        <strain evidence="1">51987-8</strain>
    </source>
</reference>
<gene>
    <name evidence="1" type="ORF">Hypma_013805</name>
</gene>
<dbReference type="Proteomes" id="UP000076154">
    <property type="component" value="Unassembled WGS sequence"/>
</dbReference>
<evidence type="ECO:0000313" key="2">
    <source>
        <dbReference type="Proteomes" id="UP000076154"/>
    </source>
</evidence>
<dbReference type="EMBL" id="LUEZ02000009">
    <property type="protein sequence ID" value="RDB30044.1"/>
    <property type="molecule type" value="Genomic_DNA"/>
</dbReference>
<accession>A0A369KE83</accession>
<dbReference type="InParanoid" id="A0A369KE83"/>
<evidence type="ECO:0000313" key="1">
    <source>
        <dbReference type="EMBL" id="RDB30044.1"/>
    </source>
</evidence>
<evidence type="ECO:0008006" key="3">
    <source>
        <dbReference type="Google" id="ProtNLM"/>
    </source>
</evidence>
<dbReference type="OrthoDB" id="2788229at2759"/>